<feature type="non-terminal residue" evidence="2">
    <location>
        <position position="310"/>
    </location>
</feature>
<organism evidence="2 3">
    <name type="scientific">Symbiodinium necroappetens</name>
    <dbReference type="NCBI Taxonomy" id="1628268"/>
    <lineage>
        <taxon>Eukaryota</taxon>
        <taxon>Sar</taxon>
        <taxon>Alveolata</taxon>
        <taxon>Dinophyceae</taxon>
        <taxon>Suessiales</taxon>
        <taxon>Symbiodiniaceae</taxon>
        <taxon>Symbiodinium</taxon>
    </lineage>
</organism>
<dbReference type="Proteomes" id="UP000601435">
    <property type="component" value="Unassembled WGS sequence"/>
</dbReference>
<dbReference type="AlphaFoldDB" id="A0A812UBF7"/>
<protein>
    <recommendedName>
        <fullName evidence="4">MULE transposase domain-containing protein</fullName>
    </recommendedName>
</protein>
<proteinExistence type="predicted"/>
<evidence type="ECO:0000256" key="1">
    <source>
        <dbReference type="SAM" id="SignalP"/>
    </source>
</evidence>
<evidence type="ECO:0000313" key="3">
    <source>
        <dbReference type="Proteomes" id="UP000601435"/>
    </source>
</evidence>
<feature type="chain" id="PRO_5032743468" description="MULE transposase domain-containing protein" evidence="1">
    <location>
        <begin position="20"/>
        <end position="310"/>
    </location>
</feature>
<evidence type="ECO:0000313" key="2">
    <source>
        <dbReference type="EMBL" id="CAE7569990.1"/>
    </source>
</evidence>
<dbReference type="EMBL" id="CAJNJA010027094">
    <property type="protein sequence ID" value="CAE7569990.1"/>
    <property type="molecule type" value="Genomic_DNA"/>
</dbReference>
<sequence>SAGIIGRLVASAVLVAALAAGACNWRDDFFSGAVAHRFGKINKANWALFLLGLSTKNTSRTEDGEGLKSVLKTIMDWYAARDIDPNFSLQEMHWDDTDAGRLAMAAIFPQIASKICIRHQLQAVRRRTGDLKKFVASMVSFTSHTVNPFLLDLLWQSVLQRLAFVDVDWEAYLSRPVDCGAQRHQFLDAEVVQKPLDQLPFKEGNQPLSDRLGSGNLIRPCEVEQKVKIHHSTDRQGRAAGSAAWTPWGRSRLANKLLCSVHDVRQPHGRLPLRDGQLLRRDVPAAGSASQNGPRVTTGVCRGVFVRGTL</sequence>
<evidence type="ECO:0008006" key="4">
    <source>
        <dbReference type="Google" id="ProtNLM"/>
    </source>
</evidence>
<accession>A0A812UBF7</accession>
<gene>
    <name evidence="2" type="ORF">SNEC2469_LOCUS16604</name>
</gene>
<comment type="caution">
    <text evidence="2">The sequence shown here is derived from an EMBL/GenBank/DDBJ whole genome shotgun (WGS) entry which is preliminary data.</text>
</comment>
<reference evidence="2" key="1">
    <citation type="submission" date="2021-02" db="EMBL/GenBank/DDBJ databases">
        <authorList>
            <person name="Dougan E. K."/>
            <person name="Rhodes N."/>
            <person name="Thang M."/>
            <person name="Chan C."/>
        </authorList>
    </citation>
    <scope>NUCLEOTIDE SEQUENCE</scope>
</reference>
<keyword evidence="3" id="KW-1185">Reference proteome</keyword>
<feature type="signal peptide" evidence="1">
    <location>
        <begin position="1"/>
        <end position="19"/>
    </location>
</feature>
<keyword evidence="1" id="KW-0732">Signal</keyword>
<name>A0A812UBF7_9DINO</name>